<dbReference type="InterPro" id="IPR058625">
    <property type="entry name" value="MdtA-like_BSH"/>
</dbReference>
<dbReference type="Pfam" id="PF25917">
    <property type="entry name" value="BSH_RND"/>
    <property type="match status" value="1"/>
</dbReference>
<dbReference type="OrthoDB" id="9816569at2"/>
<feature type="domain" description="Multidrug resistance protein MdtA-like C-terminal permuted SH3" evidence="6">
    <location>
        <begin position="318"/>
        <end position="377"/>
    </location>
</feature>
<dbReference type="Pfam" id="PF25876">
    <property type="entry name" value="HH_MFP_RND"/>
    <property type="match status" value="1"/>
</dbReference>
<dbReference type="RefSeq" id="WP_006727807.1">
    <property type="nucleotide sequence ID" value="NZ_ALJF01000015.1"/>
</dbReference>
<dbReference type="Proteomes" id="UP000007123">
    <property type="component" value="Unassembled WGS sequence"/>
</dbReference>
<comment type="subcellular location">
    <subcellularLocation>
        <location evidence="1">Cell envelope</location>
    </subcellularLocation>
</comment>
<dbReference type="Gene3D" id="2.40.30.170">
    <property type="match status" value="1"/>
</dbReference>
<dbReference type="NCBIfam" id="TIGR01730">
    <property type="entry name" value="RND_mfp"/>
    <property type="match status" value="1"/>
</dbReference>
<comment type="caution">
    <text evidence="7">The sequence shown here is derived from an EMBL/GenBank/DDBJ whole genome shotgun (WGS) entry which is preliminary data.</text>
</comment>
<name>K2QA37_9HYPH</name>
<evidence type="ECO:0000313" key="7">
    <source>
        <dbReference type="EMBL" id="EKF57881.1"/>
    </source>
</evidence>
<evidence type="ECO:0000256" key="2">
    <source>
        <dbReference type="ARBA" id="ARBA00009477"/>
    </source>
</evidence>
<dbReference type="GO" id="GO:0022857">
    <property type="term" value="F:transmembrane transporter activity"/>
    <property type="evidence" value="ECO:0007669"/>
    <property type="project" value="InterPro"/>
</dbReference>
<evidence type="ECO:0000313" key="8">
    <source>
        <dbReference type="Proteomes" id="UP000007123"/>
    </source>
</evidence>
<evidence type="ECO:0000259" key="6">
    <source>
        <dbReference type="Pfam" id="PF25967"/>
    </source>
</evidence>
<dbReference type="AlphaFoldDB" id="K2QA37"/>
<dbReference type="PANTHER" id="PTHR30158">
    <property type="entry name" value="ACRA/E-RELATED COMPONENT OF DRUG EFFLUX TRANSPORTER"/>
    <property type="match status" value="1"/>
</dbReference>
<evidence type="ECO:0000259" key="4">
    <source>
        <dbReference type="Pfam" id="PF25917"/>
    </source>
</evidence>
<dbReference type="STRING" id="1156935.QWE_19088"/>
<dbReference type="InterPro" id="IPR058626">
    <property type="entry name" value="MdtA-like_b-barrel"/>
</dbReference>
<dbReference type="EMBL" id="ALJF01000015">
    <property type="protein sequence ID" value="EKF57881.1"/>
    <property type="molecule type" value="Genomic_DNA"/>
</dbReference>
<dbReference type="Gene3D" id="2.40.50.100">
    <property type="match status" value="1"/>
</dbReference>
<reference evidence="7 8" key="1">
    <citation type="journal article" date="2012" name="J. Bacteriol.">
        <title>Draft Genome Sequence of Agrobacterium albertimagni Strain AOL15.</title>
        <authorList>
            <person name="Trimble W.L."/>
            <person name="Phung le T."/>
            <person name="Meyer F."/>
            <person name="Gilbert J.A."/>
            <person name="Silver S."/>
        </authorList>
    </citation>
    <scope>NUCLEOTIDE SEQUENCE [LARGE SCALE GENOMIC DNA]</scope>
    <source>
        <strain evidence="7 8">AOL15</strain>
    </source>
</reference>
<keyword evidence="8" id="KW-1185">Reference proteome</keyword>
<dbReference type="InterPro" id="IPR058624">
    <property type="entry name" value="MdtA-like_HH"/>
</dbReference>
<proteinExistence type="inferred from homology"/>
<evidence type="ECO:0000256" key="1">
    <source>
        <dbReference type="ARBA" id="ARBA00004196"/>
    </source>
</evidence>
<dbReference type="PATRIC" id="fig|1156935.5.peg.3882"/>
<feature type="domain" description="Multidrug resistance protein MdtA-like barrel-sandwich hybrid" evidence="4">
    <location>
        <begin position="74"/>
        <end position="215"/>
    </location>
</feature>
<dbReference type="Gene3D" id="2.40.420.20">
    <property type="match status" value="1"/>
</dbReference>
<evidence type="ECO:0000259" key="3">
    <source>
        <dbReference type="Pfam" id="PF25876"/>
    </source>
</evidence>
<dbReference type="Gene3D" id="1.10.287.470">
    <property type="entry name" value="Helix hairpin bin"/>
    <property type="match status" value="1"/>
</dbReference>
<dbReference type="PANTHER" id="PTHR30158:SF10">
    <property type="entry name" value="CATION EFFLUX PUMP"/>
    <property type="match status" value="1"/>
</dbReference>
<dbReference type="Pfam" id="PF25944">
    <property type="entry name" value="Beta-barrel_RND"/>
    <property type="match status" value="1"/>
</dbReference>
<dbReference type="GO" id="GO:0005886">
    <property type="term" value="C:plasma membrane"/>
    <property type="evidence" value="ECO:0007669"/>
    <property type="project" value="TreeGrafter"/>
</dbReference>
<organism evidence="7 8">
    <name type="scientific">Agrobacterium albertimagni AOL15</name>
    <dbReference type="NCBI Taxonomy" id="1156935"/>
    <lineage>
        <taxon>Bacteria</taxon>
        <taxon>Pseudomonadati</taxon>
        <taxon>Pseudomonadota</taxon>
        <taxon>Alphaproteobacteria</taxon>
        <taxon>Hyphomicrobiales</taxon>
        <taxon>Rhizobiaceae</taxon>
        <taxon>Rhizobium/Agrobacterium group</taxon>
        <taxon>Agrobacterium</taxon>
    </lineage>
</organism>
<protein>
    <submittedName>
        <fullName evidence="7">HlyD family secretion protein</fullName>
    </submittedName>
</protein>
<feature type="domain" description="Multidrug resistance protein MdtA-like alpha-helical hairpin" evidence="3">
    <location>
        <begin position="115"/>
        <end position="183"/>
    </location>
</feature>
<sequence>MTARIRNAALWGFAMATSLAIGGALYVEPWSDAQAASTQTEATPPAVPVTVTTVQPRPVHVWREVSGRFEAVDRVELRSRVAGAIQSVHFREGGLVEKGDLLVTIDPEPYRAVVEQARGAVASAEARLILATTELERGNALLSRNTISQSEVAQRKSTKASTEAELKSAKAALKLAELDLAYTEIRAPIAGRIGTLEVTPGNLVAAGPSSPSLVTLVSLDPIYASFTIDEGHLRDVLSTLPANDASLLLDQIPVEVDTGTGPGAAATIPGRLQLINNEIDASTGTIRIRAVFDNHNGRLLPGQFARIRLGQPKAKDRVTISERAVGTDQDKKFVFVVAADNTVSYRQVELGAAVDGQRIVETGLNAGDRIVVSGLQRIRPGAVVAPQDETALKN</sequence>
<dbReference type="InterPro" id="IPR006143">
    <property type="entry name" value="RND_pump_MFP"/>
</dbReference>
<dbReference type="Pfam" id="PF25967">
    <property type="entry name" value="RND-MFP_C"/>
    <property type="match status" value="1"/>
</dbReference>
<dbReference type="InterPro" id="IPR058627">
    <property type="entry name" value="MdtA-like_C"/>
</dbReference>
<gene>
    <name evidence="7" type="ORF">QWE_19088</name>
</gene>
<dbReference type="eggNOG" id="COG0845">
    <property type="taxonomic scope" value="Bacteria"/>
</dbReference>
<feature type="domain" description="Multidrug resistance protein MdtA-like beta-barrel" evidence="5">
    <location>
        <begin position="221"/>
        <end position="309"/>
    </location>
</feature>
<dbReference type="GO" id="GO:0046677">
    <property type="term" value="P:response to antibiotic"/>
    <property type="evidence" value="ECO:0007669"/>
    <property type="project" value="TreeGrafter"/>
</dbReference>
<accession>K2QA37</accession>
<evidence type="ECO:0000259" key="5">
    <source>
        <dbReference type="Pfam" id="PF25944"/>
    </source>
</evidence>
<dbReference type="GO" id="GO:0030313">
    <property type="term" value="C:cell envelope"/>
    <property type="evidence" value="ECO:0007669"/>
    <property type="project" value="UniProtKB-SubCell"/>
</dbReference>
<dbReference type="SUPFAM" id="SSF111369">
    <property type="entry name" value="HlyD-like secretion proteins"/>
    <property type="match status" value="1"/>
</dbReference>
<dbReference type="FunFam" id="2.40.420.20:FF:000001">
    <property type="entry name" value="Efflux RND transporter periplasmic adaptor subunit"/>
    <property type="match status" value="1"/>
</dbReference>
<comment type="similarity">
    <text evidence="2">Belongs to the membrane fusion protein (MFP) (TC 8.A.1) family.</text>
</comment>